<evidence type="ECO:0000259" key="14">
    <source>
        <dbReference type="PROSITE" id="PS50234"/>
    </source>
</evidence>
<dbReference type="InterPro" id="IPR018181">
    <property type="entry name" value="Heat_shock_70_CS"/>
</dbReference>
<dbReference type="PROSITE" id="PS00329">
    <property type="entry name" value="HSP70_2"/>
    <property type="match status" value="1"/>
</dbReference>
<evidence type="ECO:0000256" key="11">
    <source>
        <dbReference type="ARBA" id="ARBA00030945"/>
    </source>
</evidence>
<dbReference type="InterPro" id="IPR043129">
    <property type="entry name" value="ATPase_NBD"/>
</dbReference>
<evidence type="ECO:0000256" key="3">
    <source>
        <dbReference type="ARBA" id="ARBA00014415"/>
    </source>
</evidence>
<dbReference type="SUPFAM" id="SSF100920">
    <property type="entry name" value="Heat shock protein 70kD (HSP70), peptide-binding domain"/>
    <property type="match status" value="1"/>
</dbReference>
<dbReference type="PANTHER" id="PTHR19375">
    <property type="entry name" value="HEAT SHOCK PROTEIN 70KDA"/>
    <property type="match status" value="1"/>
</dbReference>
<keyword evidence="9" id="KW-0143">Chaperone</keyword>
<dbReference type="InterPro" id="IPR013126">
    <property type="entry name" value="Hsp_70_fam"/>
</dbReference>
<dbReference type="PRINTS" id="PR00301">
    <property type="entry name" value="HEATSHOCK70"/>
</dbReference>
<sequence length="689" mass="76269">MDRETIRVGIDLGTTNTLACYLNKKGKLDLIKFPGSGKLIPSVIYVDEDDSKNIIVGSKARKMGILDPINEIRSAKTYMGDDKKTWTCNGLTFTPTDVAALVLQEVKKGILKKMKSSEDTEIEAIITVPAYFNSKQKEETKKAGERAGFFVKRIITEPMAAAVAAVKELNLNEKVFIVDLGGGTFDLSVLEAVPEKHIYKALDIDGDKKLGGDDFDRKVYEYFISIIEDDLGIDLSNQKNSGLDYKAYYAMVGQVREAAEIAKIELSDTEETIVNIPNLFKYNGKFYNFDITFTRNEFNGLCRELYDKIIGRIENFIASSKKFALEDIGEVILVGGSCYIPYIQNAVENIFHILASMELERDTLVAVGAGFIANFDNGGEDDPFKDILSHSLGIEVTDPQTHKSTLSKLLKKGETYPCQKSGIYTTISDNQTAIDINIYEAGSDCEDIADIARHDFLGSFRLDGIKKAPVGEPQIEVTFSFDNSQILTVQAKDLDSGFEKEIEVKKGERAEKIKRQSPVDFMLLIDTSGSMYGTPLAEAKEACYALLEEMIDFTVHRVGLVTFSSNAEMVSGLSANSNLLVKYVQNMKAWGSTNMTAALRLAYGELSKSTNEKVIIIVTDGAPDNSQSTLDYVGNLKGAHMRVISIGVGRGVNFDFLNRMSAEKDVYKLDNMSKLKDTFKKVVLSVTEK</sequence>
<dbReference type="Pfam" id="PF00092">
    <property type="entry name" value="VWA"/>
    <property type="match status" value="1"/>
</dbReference>
<name>A0A346AXY7_9FIRM</name>
<evidence type="ECO:0000256" key="1">
    <source>
        <dbReference type="ARBA" id="ARBA00002290"/>
    </source>
</evidence>
<evidence type="ECO:0000256" key="4">
    <source>
        <dbReference type="ARBA" id="ARBA00017249"/>
    </source>
</evidence>
<dbReference type="InterPro" id="IPR029047">
    <property type="entry name" value="HSP70_peptide-bd_sf"/>
</dbReference>
<proteinExistence type="inferred from homology"/>
<dbReference type="Proteomes" id="UP000254337">
    <property type="component" value="Chromosome"/>
</dbReference>
<evidence type="ECO:0000256" key="7">
    <source>
        <dbReference type="ARBA" id="ARBA00022840"/>
    </source>
</evidence>
<dbReference type="AlphaFoldDB" id="A0A346AXY7"/>
<dbReference type="SUPFAM" id="SSF53300">
    <property type="entry name" value="vWA-like"/>
    <property type="match status" value="1"/>
</dbReference>
<comment type="similarity">
    <text evidence="2 13">Belongs to the heat shock protein 70 family.</text>
</comment>
<organism evidence="15 16">
    <name type="scientific">Megasphaera stantonii</name>
    <dbReference type="NCBI Taxonomy" id="2144175"/>
    <lineage>
        <taxon>Bacteria</taxon>
        <taxon>Bacillati</taxon>
        <taxon>Bacillota</taxon>
        <taxon>Negativicutes</taxon>
        <taxon>Veillonellales</taxon>
        <taxon>Veillonellaceae</taxon>
        <taxon>Megasphaera</taxon>
    </lineage>
</organism>
<evidence type="ECO:0000256" key="6">
    <source>
        <dbReference type="ARBA" id="ARBA00022741"/>
    </source>
</evidence>
<dbReference type="SUPFAM" id="SSF53067">
    <property type="entry name" value="Actin-like ATPase domain"/>
    <property type="match status" value="2"/>
</dbReference>
<keyword evidence="16" id="KW-1185">Reference proteome</keyword>
<keyword evidence="5" id="KW-0597">Phosphoprotein</keyword>
<dbReference type="InterPro" id="IPR018247">
    <property type="entry name" value="EF_Hand_1_Ca_BS"/>
</dbReference>
<keyword evidence="6 13" id="KW-0547">Nucleotide-binding</keyword>
<evidence type="ECO:0000256" key="13">
    <source>
        <dbReference type="RuleBase" id="RU003322"/>
    </source>
</evidence>
<evidence type="ECO:0000313" key="16">
    <source>
        <dbReference type="Proteomes" id="UP000254337"/>
    </source>
</evidence>
<dbReference type="GO" id="GO:0005524">
    <property type="term" value="F:ATP binding"/>
    <property type="evidence" value="ECO:0007669"/>
    <property type="project" value="UniProtKB-KW"/>
</dbReference>
<evidence type="ECO:0000256" key="12">
    <source>
        <dbReference type="ARBA" id="ARBA00033103"/>
    </source>
</evidence>
<evidence type="ECO:0000256" key="5">
    <source>
        <dbReference type="ARBA" id="ARBA00022553"/>
    </source>
</evidence>
<reference evidence="15 16" key="1">
    <citation type="submission" date="2018-05" db="EMBL/GenBank/DDBJ databases">
        <title>Complete genome sequence of Megasphaera sp. AJH120T, isolated from the ceca of a chicken.</title>
        <authorList>
            <person name="Maki J."/>
            <person name="Looft T."/>
        </authorList>
    </citation>
    <scope>NUCLEOTIDE SEQUENCE [LARGE SCALE GENOMIC DNA]</scope>
    <source>
        <strain evidence="15 16">AJH120</strain>
    </source>
</reference>
<dbReference type="SMART" id="SM00327">
    <property type="entry name" value="VWA"/>
    <property type="match status" value="1"/>
</dbReference>
<evidence type="ECO:0000256" key="10">
    <source>
        <dbReference type="ARBA" id="ARBA00030019"/>
    </source>
</evidence>
<feature type="domain" description="VWFA" evidence="14">
    <location>
        <begin position="520"/>
        <end position="682"/>
    </location>
</feature>
<dbReference type="Gene3D" id="3.40.50.410">
    <property type="entry name" value="von Willebrand factor, type A domain"/>
    <property type="match status" value="1"/>
</dbReference>
<comment type="function">
    <text evidence="1">Acts as a chaperone.</text>
</comment>
<dbReference type="CDD" id="cd24029">
    <property type="entry name" value="ASKHA_NBD_HSP70_DnaK_HscA_HscC"/>
    <property type="match status" value="1"/>
</dbReference>
<dbReference type="CDD" id="cd00198">
    <property type="entry name" value="vWFA"/>
    <property type="match status" value="1"/>
</dbReference>
<dbReference type="PROSITE" id="PS00018">
    <property type="entry name" value="EF_HAND_1"/>
    <property type="match status" value="1"/>
</dbReference>
<dbReference type="GO" id="GO:0140662">
    <property type="term" value="F:ATP-dependent protein folding chaperone"/>
    <property type="evidence" value="ECO:0007669"/>
    <property type="project" value="InterPro"/>
</dbReference>
<evidence type="ECO:0000256" key="2">
    <source>
        <dbReference type="ARBA" id="ARBA00007381"/>
    </source>
</evidence>
<evidence type="ECO:0000256" key="8">
    <source>
        <dbReference type="ARBA" id="ARBA00023016"/>
    </source>
</evidence>
<evidence type="ECO:0000256" key="9">
    <source>
        <dbReference type="ARBA" id="ARBA00023186"/>
    </source>
</evidence>
<dbReference type="FunFam" id="3.90.640.10:FF:000003">
    <property type="entry name" value="Molecular chaperone DnaK"/>
    <property type="match status" value="1"/>
</dbReference>
<dbReference type="Gene3D" id="2.60.34.10">
    <property type="entry name" value="Substrate Binding Domain Of DNAk, Chain A, domain 1"/>
    <property type="match status" value="1"/>
</dbReference>
<accession>A0A346AXY7</accession>
<keyword evidence="7 13" id="KW-0067">ATP-binding</keyword>
<gene>
    <name evidence="15" type="ORF">DKB62_03635</name>
</gene>
<keyword evidence="8" id="KW-0346">Stress response</keyword>
<dbReference type="Gene3D" id="3.30.420.40">
    <property type="match status" value="2"/>
</dbReference>
<dbReference type="PROSITE" id="PS50234">
    <property type="entry name" value="VWFA"/>
    <property type="match status" value="1"/>
</dbReference>
<dbReference type="Gene3D" id="3.90.640.10">
    <property type="entry name" value="Actin, Chain A, domain 4"/>
    <property type="match status" value="1"/>
</dbReference>
<evidence type="ECO:0000313" key="15">
    <source>
        <dbReference type="EMBL" id="AXL20730.1"/>
    </source>
</evidence>
<dbReference type="InterPro" id="IPR036465">
    <property type="entry name" value="vWFA_dom_sf"/>
</dbReference>
<dbReference type="KEGG" id="meg:DKB62_03635"/>
<dbReference type="OrthoDB" id="9766019at2"/>
<dbReference type="Pfam" id="PF00012">
    <property type="entry name" value="HSP70"/>
    <property type="match status" value="1"/>
</dbReference>
<dbReference type="EMBL" id="CP029462">
    <property type="protein sequence ID" value="AXL20730.1"/>
    <property type="molecule type" value="Genomic_DNA"/>
</dbReference>
<dbReference type="InterPro" id="IPR002035">
    <property type="entry name" value="VWF_A"/>
</dbReference>
<dbReference type="RefSeq" id="WP_107196726.1">
    <property type="nucleotide sequence ID" value="NZ_CP029462.1"/>
</dbReference>
<protein>
    <recommendedName>
        <fullName evidence="3">Chaperone protein DnaK</fullName>
    </recommendedName>
    <alternativeName>
        <fullName evidence="4">Chaperone protein dnaK</fullName>
    </alternativeName>
    <alternativeName>
        <fullName evidence="12">HSP70</fullName>
    </alternativeName>
    <alternativeName>
        <fullName evidence="11">Heat shock 70 kDa protein</fullName>
    </alternativeName>
    <alternativeName>
        <fullName evidence="10">Heat shock protein 70</fullName>
    </alternativeName>
</protein>